<evidence type="ECO:0000259" key="3">
    <source>
        <dbReference type="Pfam" id="PF02894"/>
    </source>
</evidence>
<dbReference type="Gene3D" id="3.30.360.10">
    <property type="entry name" value="Dihydrodipicolinate Reductase, domain 2"/>
    <property type="match status" value="1"/>
</dbReference>
<feature type="compositionally biased region" description="Basic and acidic residues" evidence="1">
    <location>
        <begin position="1"/>
        <end position="25"/>
    </location>
</feature>
<dbReference type="OrthoDB" id="446809at2759"/>
<evidence type="ECO:0000259" key="2">
    <source>
        <dbReference type="Pfam" id="PF01408"/>
    </source>
</evidence>
<feature type="domain" description="Gfo/Idh/MocA-like oxidoreductase N-terminal" evidence="2">
    <location>
        <begin position="41"/>
        <end position="159"/>
    </location>
</feature>
<evidence type="ECO:0000256" key="1">
    <source>
        <dbReference type="SAM" id="MobiDB-lite"/>
    </source>
</evidence>
<dbReference type="Proteomes" id="UP000789595">
    <property type="component" value="Unassembled WGS sequence"/>
</dbReference>
<dbReference type="EMBL" id="CAKKNE010000003">
    <property type="protein sequence ID" value="CAH0371648.1"/>
    <property type="molecule type" value="Genomic_DNA"/>
</dbReference>
<gene>
    <name evidence="4" type="ORF">PECAL_3P16000</name>
</gene>
<evidence type="ECO:0000313" key="4">
    <source>
        <dbReference type="EMBL" id="CAH0371648.1"/>
    </source>
</evidence>
<organism evidence="4 5">
    <name type="scientific">Pelagomonas calceolata</name>
    <dbReference type="NCBI Taxonomy" id="35677"/>
    <lineage>
        <taxon>Eukaryota</taxon>
        <taxon>Sar</taxon>
        <taxon>Stramenopiles</taxon>
        <taxon>Ochrophyta</taxon>
        <taxon>Pelagophyceae</taxon>
        <taxon>Pelagomonadales</taxon>
        <taxon>Pelagomonadaceae</taxon>
        <taxon>Pelagomonas</taxon>
    </lineage>
</organism>
<dbReference type="Pfam" id="PF01408">
    <property type="entry name" value="GFO_IDH_MocA"/>
    <property type="match status" value="1"/>
</dbReference>
<feature type="domain" description="Gfo/Idh/MocA-like oxidoreductase C-terminal" evidence="3">
    <location>
        <begin position="184"/>
        <end position="412"/>
    </location>
</feature>
<dbReference type="Gene3D" id="3.40.50.720">
    <property type="entry name" value="NAD(P)-binding Rossmann-like Domain"/>
    <property type="match status" value="1"/>
</dbReference>
<dbReference type="InterPro" id="IPR004104">
    <property type="entry name" value="Gfo/Idh/MocA-like_OxRdtase_C"/>
</dbReference>
<dbReference type="AlphaFoldDB" id="A0A8J2SEZ9"/>
<protein>
    <recommendedName>
        <fullName evidence="6">Gfo/Idh/MocA-like oxidoreductase N-terminal domain-containing protein</fullName>
    </recommendedName>
</protein>
<dbReference type="PANTHER" id="PTHR43593:SF1">
    <property type="entry name" value="INOSITOL 2-DEHYDROGENASE"/>
    <property type="match status" value="1"/>
</dbReference>
<evidence type="ECO:0008006" key="6">
    <source>
        <dbReference type="Google" id="ProtNLM"/>
    </source>
</evidence>
<dbReference type="InterPro" id="IPR036291">
    <property type="entry name" value="NAD(P)-bd_dom_sf"/>
</dbReference>
<feature type="region of interest" description="Disordered" evidence="1">
    <location>
        <begin position="1"/>
        <end position="26"/>
    </location>
</feature>
<dbReference type="InterPro" id="IPR050424">
    <property type="entry name" value="Gfo-Idh-MocA_inositol_DH"/>
</dbReference>
<accession>A0A8J2SEZ9</accession>
<dbReference type="SUPFAM" id="SSF55347">
    <property type="entry name" value="Glyceraldehyde-3-phosphate dehydrogenase-like, C-terminal domain"/>
    <property type="match status" value="1"/>
</dbReference>
<name>A0A8J2SEZ9_9STRA</name>
<dbReference type="Pfam" id="PF02894">
    <property type="entry name" value="GFO_IDH_MocA_C"/>
    <property type="match status" value="1"/>
</dbReference>
<evidence type="ECO:0000313" key="5">
    <source>
        <dbReference type="Proteomes" id="UP000789595"/>
    </source>
</evidence>
<proteinExistence type="predicted"/>
<dbReference type="InterPro" id="IPR000683">
    <property type="entry name" value="Gfo/Idh/MocA-like_OxRdtase_N"/>
</dbReference>
<dbReference type="SUPFAM" id="SSF51735">
    <property type="entry name" value="NAD(P)-binding Rossmann-fold domains"/>
    <property type="match status" value="1"/>
</dbReference>
<keyword evidence="5" id="KW-1185">Reference proteome</keyword>
<sequence length="424" mass="46917">MTLLDHARAQERDDAAASHEKDAKHGLLVQKKPPQYPQDGLKFAIAGTGAMGLEHIRNISLLRERGSTIVAVADSDQRARKEARAELDKWGFPQAKVMSDWHSLFDCGCDAFIVATPNYQHHELLVELLPLAKMHVLCEKPLCTTIQDCLDVEALVKEHYAQSDYMFMVGMEYRWMPPIAKLVETVDSNVLGTTKMVAIREHRFPFLHKVAYWNRFNKWTGGTLVEKACHFFDLMRRIVAHDGSCDAVSVYACGGGGVNHRDEDYDGKQPDILDFAHVIVSFSNGCSASLDLCMFAEDMQTEYVGVVGTKGKVEARCPECQFRLTTRSAKSIAPGRTPPLEAERNKPIVSHIHPDAKIKEAGFHEGATFFELSAFVEAAVGSKVPPVSVRDGLMAVALGVAAHRSLDEKRCVLISDVLPGYAPP</sequence>
<dbReference type="GO" id="GO:0000166">
    <property type="term" value="F:nucleotide binding"/>
    <property type="evidence" value="ECO:0007669"/>
    <property type="project" value="InterPro"/>
</dbReference>
<comment type="caution">
    <text evidence="4">The sequence shown here is derived from an EMBL/GenBank/DDBJ whole genome shotgun (WGS) entry which is preliminary data.</text>
</comment>
<dbReference type="PANTHER" id="PTHR43593">
    <property type="match status" value="1"/>
</dbReference>
<reference evidence="4" key="1">
    <citation type="submission" date="2021-11" db="EMBL/GenBank/DDBJ databases">
        <authorList>
            <consortium name="Genoscope - CEA"/>
            <person name="William W."/>
        </authorList>
    </citation>
    <scope>NUCLEOTIDE SEQUENCE</scope>
</reference>